<dbReference type="AlphaFoldDB" id="A0ABD6AWW2"/>
<dbReference type="PANTHER" id="PTHR11220:SF1">
    <property type="entry name" value="HEME-BINDING PROTEIN 2"/>
    <property type="match status" value="1"/>
</dbReference>
<dbReference type="SUPFAM" id="SSF55136">
    <property type="entry name" value="Probable bacterial effector-binding domain"/>
    <property type="match status" value="2"/>
</dbReference>
<name>A0ABD6AWW2_9EURY</name>
<keyword evidence="2" id="KW-1185">Reference proteome</keyword>
<dbReference type="InterPro" id="IPR011256">
    <property type="entry name" value="Reg_factor_effector_dom_sf"/>
</dbReference>
<evidence type="ECO:0000313" key="1">
    <source>
        <dbReference type="EMBL" id="MFD1514252.1"/>
    </source>
</evidence>
<evidence type="ECO:0000313" key="2">
    <source>
        <dbReference type="Proteomes" id="UP001597187"/>
    </source>
</evidence>
<dbReference type="RefSeq" id="WP_250874226.1">
    <property type="nucleotide sequence ID" value="NZ_JALXFV010000007.1"/>
</dbReference>
<comment type="caution">
    <text evidence="1">The sequence shown here is derived from an EMBL/GenBank/DDBJ whole genome shotgun (WGS) entry which is preliminary data.</text>
</comment>
<dbReference type="Pfam" id="PF04832">
    <property type="entry name" value="SOUL"/>
    <property type="match status" value="1"/>
</dbReference>
<accession>A0ABD6AWW2</accession>
<sequence>MVRTTTVATGIVGGLFAAAGGWTLYQRATTEQVPYAVVETIDGVELRRYPETVLVETIASSENEAFRRLFRYISGANEGARDVEMTAPVETDRGTGESIAMTAPVEVERGSGSASLGTDVSMTAPVEAERREDGVRMAFYLPASYDGESAPRPSDTSVELSVVPERTLAVRRFSWRATDARVDRESRALLDTLTAADVTVTGDPFFMGYDAPWTLPPLRRNEVAVEVAN</sequence>
<organism evidence="1 2">
    <name type="scientific">Halomarina rubra</name>
    <dbReference type="NCBI Taxonomy" id="2071873"/>
    <lineage>
        <taxon>Archaea</taxon>
        <taxon>Methanobacteriati</taxon>
        <taxon>Methanobacteriota</taxon>
        <taxon>Stenosarchaea group</taxon>
        <taxon>Halobacteria</taxon>
        <taxon>Halobacteriales</taxon>
        <taxon>Natronomonadaceae</taxon>
        <taxon>Halomarina</taxon>
    </lineage>
</organism>
<dbReference type="PANTHER" id="PTHR11220">
    <property type="entry name" value="HEME-BINDING PROTEIN-RELATED"/>
    <property type="match status" value="1"/>
</dbReference>
<gene>
    <name evidence="1" type="ORF">ACFSBT_13300</name>
</gene>
<protein>
    <submittedName>
        <fullName evidence="1">SOUL family heme-binding protein</fullName>
    </submittedName>
</protein>
<dbReference type="InterPro" id="IPR006917">
    <property type="entry name" value="SOUL_heme-bd"/>
</dbReference>
<reference evidence="1 2" key="1">
    <citation type="journal article" date="2019" name="Int. J. Syst. Evol. Microbiol.">
        <title>The Global Catalogue of Microorganisms (GCM) 10K type strain sequencing project: providing services to taxonomists for standard genome sequencing and annotation.</title>
        <authorList>
            <consortium name="The Broad Institute Genomics Platform"/>
            <consortium name="The Broad Institute Genome Sequencing Center for Infectious Disease"/>
            <person name="Wu L."/>
            <person name="Ma J."/>
        </authorList>
    </citation>
    <scope>NUCLEOTIDE SEQUENCE [LARGE SCALE GENOMIC DNA]</scope>
    <source>
        <strain evidence="1 2">CGMCC 1.12563</strain>
    </source>
</reference>
<dbReference type="EMBL" id="JBHUDC010000007">
    <property type="protein sequence ID" value="MFD1514252.1"/>
    <property type="molecule type" value="Genomic_DNA"/>
</dbReference>
<dbReference type="Proteomes" id="UP001597187">
    <property type="component" value="Unassembled WGS sequence"/>
</dbReference>
<proteinExistence type="predicted"/>
<dbReference type="Gene3D" id="3.20.80.10">
    <property type="entry name" value="Regulatory factor, effector binding domain"/>
    <property type="match status" value="1"/>
</dbReference>